<dbReference type="RefSeq" id="WP_271472594.1">
    <property type="nucleotide sequence ID" value="NZ_JANEWF010000070.1"/>
</dbReference>
<dbReference type="Proteomes" id="UP001211689">
    <property type="component" value="Unassembled WGS sequence"/>
</dbReference>
<protein>
    <submittedName>
        <fullName evidence="2">Beta-lactamase family protein</fullName>
    </submittedName>
</protein>
<accession>A0ABT4YDI6</accession>
<comment type="caution">
    <text evidence="2">The sequence shown here is derived from an EMBL/GenBank/DDBJ whole genome shotgun (WGS) entry which is preliminary data.</text>
</comment>
<proteinExistence type="predicted"/>
<dbReference type="PANTHER" id="PTHR46825">
    <property type="entry name" value="D-ALANYL-D-ALANINE-CARBOXYPEPTIDASE/ENDOPEPTIDASE AMPH"/>
    <property type="match status" value="1"/>
</dbReference>
<organism evidence="2 3">
    <name type="scientific">Metapseudomonas resinovorans</name>
    <name type="common">Pseudomonas resinovorans</name>
    <dbReference type="NCBI Taxonomy" id="53412"/>
    <lineage>
        <taxon>Bacteria</taxon>
        <taxon>Pseudomonadati</taxon>
        <taxon>Pseudomonadota</taxon>
        <taxon>Gammaproteobacteria</taxon>
        <taxon>Pseudomonadales</taxon>
        <taxon>Pseudomonadaceae</taxon>
        <taxon>Metapseudomonas</taxon>
    </lineage>
</organism>
<dbReference type="InterPro" id="IPR001466">
    <property type="entry name" value="Beta-lactam-related"/>
</dbReference>
<dbReference type="InterPro" id="IPR050491">
    <property type="entry name" value="AmpC-like"/>
</dbReference>
<dbReference type="InterPro" id="IPR012338">
    <property type="entry name" value="Beta-lactam/transpept-like"/>
</dbReference>
<dbReference type="Gene3D" id="3.40.710.10">
    <property type="entry name" value="DD-peptidase/beta-lactamase superfamily"/>
    <property type="match status" value="1"/>
</dbReference>
<gene>
    <name evidence="2" type="ORF">NNO07_27505</name>
</gene>
<evidence type="ECO:0000259" key="1">
    <source>
        <dbReference type="Pfam" id="PF00144"/>
    </source>
</evidence>
<evidence type="ECO:0000313" key="2">
    <source>
        <dbReference type="EMBL" id="MDA8486823.1"/>
    </source>
</evidence>
<sequence length="297" mass="31459">MLFSVASNGDLLSPTQPDAVVPWWSFTKTVLSAAALSLVRDGLIGLDETLPESAFSLRQLLRHQAGLADYGELAEYHAAVARGDRPWPAEEMLSRLDTSRLRYAPGTQWRYSNVGYLFVAQLIERLTGLSLQEALKERVLAPLAVPHVSLARSGDHLGSVCRGAMSGYDPGWVYHGLLLGTLSDAALLLDRLLGGQLLPHSLLQEMQAALVLGGPMPGRLWTAPGYGLGLMIGAVSDGRTLCGHTGSGPGSTVAVYRCAHAGNSASCAVFSEGDDQGTVEAAVLNHLSEFLVSKPGS</sequence>
<keyword evidence="3" id="KW-1185">Reference proteome</keyword>
<dbReference type="SUPFAM" id="SSF56601">
    <property type="entry name" value="beta-lactamase/transpeptidase-like"/>
    <property type="match status" value="1"/>
</dbReference>
<dbReference type="Pfam" id="PF00144">
    <property type="entry name" value="Beta-lactamase"/>
    <property type="match status" value="1"/>
</dbReference>
<evidence type="ECO:0000313" key="3">
    <source>
        <dbReference type="Proteomes" id="UP001211689"/>
    </source>
</evidence>
<dbReference type="PANTHER" id="PTHR46825:SF7">
    <property type="entry name" value="D-ALANYL-D-ALANINE CARBOXYPEPTIDASE"/>
    <property type="match status" value="1"/>
</dbReference>
<feature type="domain" description="Beta-lactamase-related" evidence="1">
    <location>
        <begin position="14"/>
        <end position="258"/>
    </location>
</feature>
<reference evidence="2 3" key="1">
    <citation type="submission" date="2022-07" db="EMBL/GenBank/DDBJ databases">
        <title>Genome Analysis of Selected Gammaproteobacteria from Nigerian Food snails.</title>
        <authorList>
            <person name="Okafor A.C."/>
        </authorList>
    </citation>
    <scope>NUCLEOTIDE SEQUENCE [LARGE SCALE GENOMIC DNA]</scope>
    <source>
        <strain evidence="2 3">Awg 2</strain>
    </source>
</reference>
<name>A0ABT4YDI6_METRE</name>
<dbReference type="EMBL" id="JANEWF010000070">
    <property type="protein sequence ID" value="MDA8486823.1"/>
    <property type="molecule type" value="Genomic_DNA"/>
</dbReference>